<dbReference type="Proteomes" id="UP001519921">
    <property type="component" value="Unassembled WGS sequence"/>
</dbReference>
<organism evidence="1 2">
    <name type="scientific">Clostridium weizhouense</name>
    <dbReference type="NCBI Taxonomy" id="2859781"/>
    <lineage>
        <taxon>Bacteria</taxon>
        <taxon>Bacillati</taxon>
        <taxon>Bacillota</taxon>
        <taxon>Clostridia</taxon>
        <taxon>Eubacteriales</taxon>
        <taxon>Clostridiaceae</taxon>
        <taxon>Clostridium</taxon>
    </lineage>
</organism>
<proteinExistence type="predicted"/>
<keyword evidence="2" id="KW-1185">Reference proteome</keyword>
<gene>
    <name evidence="1" type="ORF">KYD98_01530</name>
</gene>
<protein>
    <submittedName>
        <fullName evidence="1">Uncharacterized protein</fullName>
    </submittedName>
</protein>
<accession>A0ABS7AJP2</accession>
<name>A0ABS7AJP2_9CLOT</name>
<sequence length="95" mass="11690">MAFRDEQYFEIYYKNSTKEISIEMNEYGETLYNPFYEVKNKEFKKSQEYFILEKVKEQVDNKITKKDFDYDLLATEIEDAYNEYREESEIPNNDD</sequence>
<evidence type="ECO:0000313" key="1">
    <source>
        <dbReference type="EMBL" id="MBW6408769.1"/>
    </source>
</evidence>
<reference evidence="1 2" key="1">
    <citation type="submission" date="2021-07" db="EMBL/GenBank/DDBJ databases">
        <title>Clostridium weizhouense sp. nov., an anaerobic bacterium isolated from activated sludge of Petroleum wastewater.</title>
        <authorList>
            <person name="Li Q."/>
        </authorList>
    </citation>
    <scope>NUCLEOTIDE SEQUENCE [LARGE SCALE GENOMIC DNA]</scope>
    <source>
        <strain evidence="1 2">YB-6</strain>
    </source>
</reference>
<dbReference type="EMBL" id="JAHXPT010000001">
    <property type="protein sequence ID" value="MBW6408769.1"/>
    <property type="molecule type" value="Genomic_DNA"/>
</dbReference>
<dbReference type="RefSeq" id="WP_219777825.1">
    <property type="nucleotide sequence ID" value="NZ_JAHXPT010000001.1"/>
</dbReference>
<comment type="caution">
    <text evidence="1">The sequence shown here is derived from an EMBL/GenBank/DDBJ whole genome shotgun (WGS) entry which is preliminary data.</text>
</comment>
<evidence type="ECO:0000313" key="2">
    <source>
        <dbReference type="Proteomes" id="UP001519921"/>
    </source>
</evidence>